<feature type="region of interest" description="Disordered" evidence="1">
    <location>
        <begin position="1"/>
        <end position="30"/>
    </location>
</feature>
<gene>
    <name evidence="2" type="ORF">SAMN05216553_108438</name>
</gene>
<evidence type="ECO:0000313" key="2">
    <source>
        <dbReference type="EMBL" id="SDG51504.1"/>
    </source>
</evidence>
<organism evidence="2 3">
    <name type="scientific">Lentzea fradiae</name>
    <dbReference type="NCBI Taxonomy" id="200378"/>
    <lineage>
        <taxon>Bacteria</taxon>
        <taxon>Bacillati</taxon>
        <taxon>Actinomycetota</taxon>
        <taxon>Actinomycetes</taxon>
        <taxon>Pseudonocardiales</taxon>
        <taxon>Pseudonocardiaceae</taxon>
        <taxon>Lentzea</taxon>
    </lineage>
</organism>
<reference evidence="3" key="1">
    <citation type="submission" date="2016-10" db="EMBL/GenBank/DDBJ databases">
        <authorList>
            <person name="Varghese N."/>
            <person name="Submissions S."/>
        </authorList>
    </citation>
    <scope>NUCLEOTIDE SEQUENCE [LARGE SCALE GENOMIC DNA]</scope>
    <source>
        <strain evidence="3">CGMCC 4.3506</strain>
    </source>
</reference>
<dbReference type="EMBL" id="FNCC01000008">
    <property type="protein sequence ID" value="SDG51504.1"/>
    <property type="molecule type" value="Genomic_DNA"/>
</dbReference>
<evidence type="ECO:0000256" key="1">
    <source>
        <dbReference type="SAM" id="MobiDB-lite"/>
    </source>
</evidence>
<dbReference type="AlphaFoldDB" id="A0A1G7UVL3"/>
<dbReference type="Proteomes" id="UP000199623">
    <property type="component" value="Unassembled WGS sequence"/>
</dbReference>
<accession>A0A1G7UVL3</accession>
<keyword evidence="3" id="KW-1185">Reference proteome</keyword>
<sequence>MTTPVVMRKRKISASMMKKAPKSTADPIGGWPGTAFLGGTRARSNAPMKLMMKPTKANMPVVRSAFALNSGTPVPDSA</sequence>
<proteinExistence type="predicted"/>
<protein>
    <submittedName>
        <fullName evidence="2">Uncharacterized protein</fullName>
    </submittedName>
</protein>
<name>A0A1G7UVL3_9PSEU</name>
<evidence type="ECO:0000313" key="3">
    <source>
        <dbReference type="Proteomes" id="UP000199623"/>
    </source>
</evidence>